<keyword evidence="1" id="KW-0808">Transferase</keyword>
<dbReference type="PANTHER" id="PTHR46401:SF2">
    <property type="entry name" value="GLYCOSYLTRANSFERASE WBBK-RELATED"/>
    <property type="match status" value="1"/>
</dbReference>
<dbReference type="Proteomes" id="UP000651271">
    <property type="component" value="Unassembled WGS sequence"/>
</dbReference>
<comment type="caution">
    <text evidence="4">The sequence shown here is derived from an EMBL/GenBank/DDBJ whole genome shotgun (WGS) entry which is preliminary data.</text>
</comment>
<proteinExistence type="predicted"/>
<evidence type="ECO:0000313" key="4">
    <source>
        <dbReference type="EMBL" id="MBD1430965.1"/>
    </source>
</evidence>
<dbReference type="EMBL" id="JACOIJ010000047">
    <property type="protein sequence ID" value="MBD1430965.1"/>
    <property type="molecule type" value="Genomic_DNA"/>
</dbReference>
<dbReference type="SUPFAM" id="SSF53756">
    <property type="entry name" value="UDP-Glycosyltransferase/glycogen phosphorylase"/>
    <property type="match status" value="1"/>
</dbReference>
<protein>
    <submittedName>
        <fullName evidence="4">Glycosyltransferase family 4 protein</fullName>
    </submittedName>
</protein>
<dbReference type="Gene3D" id="3.40.50.2000">
    <property type="entry name" value="Glycogen Phosphorylase B"/>
    <property type="match status" value="2"/>
</dbReference>
<dbReference type="CDD" id="cd03809">
    <property type="entry name" value="GT4_MtfB-like"/>
    <property type="match status" value="1"/>
</dbReference>
<dbReference type="Pfam" id="PF00534">
    <property type="entry name" value="Glycos_transf_1"/>
    <property type="match status" value="1"/>
</dbReference>
<sequence length="367" mass="42213">MRIGFDAKRYFLNKSGLGNYSRDLVRILETYYPENEYIKFTPKIKGPSLGDKTIKLPKSRLHNLFPSVWRNNWIVNDLVKDKIDIFHGLSGEIPIGLSKKGIKSVVTIHDLIFLKFPELYKPVDRVIYNRKFKYAIYNADKVVAISEQTKRDIVEFYNFPAEKIDVIYQGCHPAFKLQKSATEKKIFRKKYNLPENFVLNVGSIEPRKNAFQIVKAMESIDVPLIIIGKETKYAAEIKNYIIEKGLQHKIQLLQGFTMEELSTIYAMAEVFVYPSKYEGFGIPIIEALYSGTPVITTNSGVFPEAGGPFSYYIDPENTEELRHAIQSVLENSMMRQEMITKGLAFVQQFNDDKIAAQWNQVYTDLIG</sequence>
<organism evidence="4 5">
    <name type="scientific">Sphingobacterium litopenaei</name>
    <dbReference type="NCBI Taxonomy" id="2763500"/>
    <lineage>
        <taxon>Bacteria</taxon>
        <taxon>Pseudomonadati</taxon>
        <taxon>Bacteroidota</taxon>
        <taxon>Sphingobacteriia</taxon>
        <taxon>Sphingobacteriales</taxon>
        <taxon>Sphingobacteriaceae</taxon>
        <taxon>Sphingobacterium</taxon>
    </lineage>
</organism>
<gene>
    <name evidence="4" type="ORF">H8B04_15645</name>
</gene>
<dbReference type="RefSeq" id="WP_190302951.1">
    <property type="nucleotide sequence ID" value="NZ_JACOIJ010000047.1"/>
</dbReference>
<dbReference type="PANTHER" id="PTHR46401">
    <property type="entry name" value="GLYCOSYLTRANSFERASE WBBK-RELATED"/>
    <property type="match status" value="1"/>
</dbReference>
<evidence type="ECO:0000259" key="3">
    <source>
        <dbReference type="Pfam" id="PF13439"/>
    </source>
</evidence>
<feature type="domain" description="Glycosyl transferase family 1" evidence="2">
    <location>
        <begin position="186"/>
        <end position="342"/>
    </location>
</feature>
<reference evidence="4 5" key="1">
    <citation type="submission" date="2020-08" db="EMBL/GenBank/DDBJ databases">
        <title>Sphingobacterium sp. DN04309 isolated from aquaculture water.</title>
        <authorList>
            <person name="Zhang M."/>
        </authorList>
    </citation>
    <scope>NUCLEOTIDE SEQUENCE [LARGE SCALE GENOMIC DNA]</scope>
    <source>
        <strain evidence="4 5">DN04309</strain>
    </source>
</reference>
<evidence type="ECO:0000256" key="1">
    <source>
        <dbReference type="ARBA" id="ARBA00022679"/>
    </source>
</evidence>
<name>A0ABR7YI17_9SPHI</name>
<feature type="domain" description="Glycosyltransferase subfamily 4-like N-terminal" evidence="3">
    <location>
        <begin position="61"/>
        <end position="172"/>
    </location>
</feature>
<dbReference type="InterPro" id="IPR001296">
    <property type="entry name" value="Glyco_trans_1"/>
</dbReference>
<keyword evidence="5" id="KW-1185">Reference proteome</keyword>
<accession>A0ABR7YI17</accession>
<evidence type="ECO:0000313" key="5">
    <source>
        <dbReference type="Proteomes" id="UP000651271"/>
    </source>
</evidence>
<dbReference type="Pfam" id="PF13439">
    <property type="entry name" value="Glyco_transf_4"/>
    <property type="match status" value="1"/>
</dbReference>
<dbReference type="InterPro" id="IPR028098">
    <property type="entry name" value="Glyco_trans_4-like_N"/>
</dbReference>
<evidence type="ECO:0000259" key="2">
    <source>
        <dbReference type="Pfam" id="PF00534"/>
    </source>
</evidence>